<dbReference type="OrthoDB" id="10248475at2759"/>
<evidence type="ECO:0000256" key="6">
    <source>
        <dbReference type="ARBA" id="ARBA00023239"/>
    </source>
</evidence>
<dbReference type="RefSeq" id="XP_004349240.1">
    <property type="nucleotide sequence ID" value="XM_004349190.2"/>
</dbReference>
<dbReference type="InterPro" id="IPR036874">
    <property type="entry name" value="Carbonic_anhydrase_sf"/>
</dbReference>
<dbReference type="STRING" id="595528.A0A0D2WMF7"/>
<feature type="region of interest" description="Disordered" evidence="10">
    <location>
        <begin position="43"/>
        <end position="76"/>
    </location>
</feature>
<evidence type="ECO:0000313" key="11">
    <source>
        <dbReference type="EMBL" id="KJE91338.1"/>
    </source>
</evidence>
<evidence type="ECO:0000256" key="1">
    <source>
        <dbReference type="ARBA" id="ARBA00006217"/>
    </source>
</evidence>
<feature type="binding site" evidence="9">
    <location>
        <position position="241"/>
    </location>
    <ligand>
        <name>Zn(2+)</name>
        <dbReference type="ChEBI" id="CHEBI:29105"/>
    </ligand>
</feature>
<dbReference type="GO" id="GO:0008270">
    <property type="term" value="F:zinc ion binding"/>
    <property type="evidence" value="ECO:0007669"/>
    <property type="project" value="InterPro"/>
</dbReference>
<feature type="binding site" evidence="9">
    <location>
        <position position="184"/>
    </location>
    <ligand>
        <name>Zn(2+)</name>
        <dbReference type="ChEBI" id="CHEBI:29105"/>
    </ligand>
</feature>
<dbReference type="InterPro" id="IPR001765">
    <property type="entry name" value="Carbonic_anhydrase"/>
</dbReference>
<keyword evidence="6" id="KW-0456">Lyase</keyword>
<dbReference type="SMART" id="SM00947">
    <property type="entry name" value="Pro_CA"/>
    <property type="match status" value="1"/>
</dbReference>
<protein>
    <recommendedName>
        <fullName evidence="3">Carbonic anhydrase</fullName>
        <ecNumber evidence="2">4.2.1.1</ecNumber>
    </recommendedName>
    <alternativeName>
        <fullName evidence="7">Carbonate dehydratase</fullName>
    </alternativeName>
</protein>
<reference evidence="12" key="1">
    <citation type="submission" date="2011-02" db="EMBL/GenBank/DDBJ databases">
        <title>The Genome Sequence of Capsaspora owczarzaki ATCC 30864.</title>
        <authorList>
            <person name="Russ C."/>
            <person name="Cuomo C."/>
            <person name="Burger G."/>
            <person name="Gray M.W."/>
            <person name="Holland P.W.H."/>
            <person name="King N."/>
            <person name="Lang F.B.F."/>
            <person name="Roger A.J."/>
            <person name="Ruiz-Trillo I."/>
            <person name="Young S.K."/>
            <person name="Zeng Q."/>
            <person name="Gargeya S."/>
            <person name="Alvarado L."/>
            <person name="Berlin A."/>
            <person name="Chapman S.B."/>
            <person name="Chen Z."/>
            <person name="Freedman E."/>
            <person name="Gellesch M."/>
            <person name="Goldberg J."/>
            <person name="Griggs A."/>
            <person name="Gujja S."/>
            <person name="Heilman E."/>
            <person name="Heiman D."/>
            <person name="Howarth C."/>
            <person name="Mehta T."/>
            <person name="Neiman D."/>
            <person name="Pearson M."/>
            <person name="Roberts A."/>
            <person name="Saif S."/>
            <person name="Shea T."/>
            <person name="Shenoy N."/>
            <person name="Sisk P."/>
            <person name="Stolte C."/>
            <person name="Sykes S."/>
            <person name="White J."/>
            <person name="Yandava C."/>
            <person name="Haas B."/>
            <person name="Nusbaum C."/>
            <person name="Birren B."/>
        </authorList>
    </citation>
    <scope>NUCLEOTIDE SEQUENCE</scope>
    <source>
        <strain evidence="12">ATCC 30864</strain>
    </source>
</reference>
<proteinExistence type="inferred from homology"/>
<feature type="compositionally biased region" description="Low complexity" evidence="10">
    <location>
        <begin position="60"/>
        <end position="76"/>
    </location>
</feature>
<dbReference type="CDD" id="cd00883">
    <property type="entry name" value="beta_CA_cladeA"/>
    <property type="match status" value="1"/>
</dbReference>
<name>A0A0D2WMF7_CAPO3</name>
<comment type="similarity">
    <text evidence="1">Belongs to the beta-class carbonic anhydrase family.</text>
</comment>
<dbReference type="Pfam" id="PF00484">
    <property type="entry name" value="Pro_CA"/>
    <property type="match status" value="1"/>
</dbReference>
<dbReference type="GO" id="GO:0004089">
    <property type="term" value="F:carbonate dehydratase activity"/>
    <property type="evidence" value="ECO:0007669"/>
    <property type="project" value="UniProtKB-EC"/>
</dbReference>
<evidence type="ECO:0000256" key="9">
    <source>
        <dbReference type="PIRSR" id="PIRSR601765-1"/>
    </source>
</evidence>
<comment type="catalytic activity">
    <reaction evidence="8">
        <text>hydrogencarbonate + H(+) = CO2 + H2O</text>
        <dbReference type="Rhea" id="RHEA:10748"/>
        <dbReference type="ChEBI" id="CHEBI:15377"/>
        <dbReference type="ChEBI" id="CHEBI:15378"/>
        <dbReference type="ChEBI" id="CHEBI:16526"/>
        <dbReference type="ChEBI" id="CHEBI:17544"/>
        <dbReference type="EC" id="4.2.1.1"/>
    </reaction>
</comment>
<dbReference type="FunFam" id="3.40.1050.10:FF:000001">
    <property type="entry name" value="Carbonic anhydrase"/>
    <property type="match status" value="1"/>
</dbReference>
<dbReference type="GO" id="GO:0015976">
    <property type="term" value="P:carbon utilization"/>
    <property type="evidence" value="ECO:0007669"/>
    <property type="project" value="InterPro"/>
</dbReference>
<evidence type="ECO:0000256" key="3">
    <source>
        <dbReference type="ARBA" id="ARBA00014628"/>
    </source>
</evidence>
<dbReference type="SUPFAM" id="SSF53056">
    <property type="entry name" value="beta-carbonic anhydrase, cab"/>
    <property type="match status" value="1"/>
</dbReference>
<dbReference type="eggNOG" id="KOG1578">
    <property type="taxonomic scope" value="Eukaryota"/>
</dbReference>
<evidence type="ECO:0000256" key="5">
    <source>
        <dbReference type="ARBA" id="ARBA00022833"/>
    </source>
</evidence>
<dbReference type="EC" id="4.2.1.1" evidence="2"/>
<feature type="compositionally biased region" description="Polar residues" evidence="10">
    <location>
        <begin position="370"/>
        <end position="385"/>
    </location>
</feature>
<dbReference type="Gene3D" id="3.40.1050.10">
    <property type="entry name" value="Carbonic anhydrase"/>
    <property type="match status" value="1"/>
</dbReference>
<gene>
    <name evidence="11" type="ORF">CAOG_002490</name>
</gene>
<accession>A0A0D2WMF7</accession>
<organism evidence="11 12">
    <name type="scientific">Capsaspora owczarzaki (strain ATCC 30864)</name>
    <dbReference type="NCBI Taxonomy" id="595528"/>
    <lineage>
        <taxon>Eukaryota</taxon>
        <taxon>Filasterea</taxon>
        <taxon>Capsaspora</taxon>
    </lineage>
</organism>
<keyword evidence="5 9" id="KW-0862">Zinc</keyword>
<dbReference type="EMBL" id="KE346362">
    <property type="protein sequence ID" value="KJE91338.1"/>
    <property type="molecule type" value="Genomic_DNA"/>
</dbReference>
<dbReference type="PhylomeDB" id="A0A0D2WMF7"/>
<comment type="cofactor">
    <cofactor evidence="9">
        <name>Zn(2+)</name>
        <dbReference type="ChEBI" id="CHEBI:29105"/>
    </cofactor>
    <text evidence="9">Binds 1 zinc ion per subunit.</text>
</comment>
<feature type="binding site" evidence="9">
    <location>
        <position position="182"/>
    </location>
    <ligand>
        <name>Zn(2+)</name>
        <dbReference type="ChEBI" id="CHEBI:29105"/>
    </ligand>
</feature>
<evidence type="ECO:0000256" key="4">
    <source>
        <dbReference type="ARBA" id="ARBA00022723"/>
    </source>
</evidence>
<dbReference type="OMA" id="CAGTIDY"/>
<sequence length="385" mass="42275">MFLNRLARGCLLQPNGATVSSSSSSGAAQRMIAAAVTAYRSCSSHAHGSSPHHPSHHHAQPAAGHQPDHAVSASATSSVAAAAAVSPAASQAAPQRASLHSSATADSAWESPLRQVLIRPRFQSPVAQSETKAESLFQKPVDLYTRLLDNNRQWAGQVSSVDPNYFPNLARGQQPPYMYIGCSDSRVPPDQLTQTMPGELFIHRNVANLVVNTDMNLMAVLQYAVEVLKVQHIIVMGHTECGGVRASMTSTPHGIIDEWLRNIKDVYRLHRQELEAISDMSARVNRLVELNVVEQVYNLYKTSVVQKSWAQGHRVQVHGWVCNISTGLIRDLQVERRPEWDEVGAIYQYRFDQESTPAVSTATAEEKANPLQSMLRSMRGNSDSE</sequence>
<dbReference type="InParanoid" id="A0A0D2WMF7"/>
<keyword evidence="4 9" id="KW-0479">Metal-binding</keyword>
<evidence type="ECO:0000256" key="10">
    <source>
        <dbReference type="SAM" id="MobiDB-lite"/>
    </source>
</evidence>
<dbReference type="PANTHER" id="PTHR11002:SF76">
    <property type="entry name" value="CARBONIC ANHYDRASE"/>
    <property type="match status" value="1"/>
</dbReference>
<evidence type="ECO:0000256" key="2">
    <source>
        <dbReference type="ARBA" id="ARBA00012925"/>
    </source>
</evidence>
<evidence type="ECO:0000313" key="12">
    <source>
        <dbReference type="Proteomes" id="UP000008743"/>
    </source>
</evidence>
<evidence type="ECO:0000256" key="8">
    <source>
        <dbReference type="ARBA" id="ARBA00048348"/>
    </source>
</evidence>
<dbReference type="PROSITE" id="PS00705">
    <property type="entry name" value="PROK_CO2_ANHYDRASE_2"/>
    <property type="match status" value="1"/>
</dbReference>
<feature type="compositionally biased region" description="Low complexity" evidence="10">
    <location>
        <begin position="43"/>
        <end position="52"/>
    </location>
</feature>
<feature type="binding site" evidence="9">
    <location>
        <position position="238"/>
    </location>
    <ligand>
        <name>Zn(2+)</name>
        <dbReference type="ChEBI" id="CHEBI:29105"/>
    </ligand>
</feature>
<evidence type="ECO:0000256" key="7">
    <source>
        <dbReference type="ARBA" id="ARBA00031969"/>
    </source>
</evidence>
<dbReference type="PROSITE" id="PS00704">
    <property type="entry name" value="PROK_CO2_ANHYDRASE_1"/>
    <property type="match status" value="1"/>
</dbReference>
<feature type="region of interest" description="Disordered" evidence="10">
    <location>
        <begin position="358"/>
        <end position="385"/>
    </location>
</feature>
<dbReference type="AlphaFoldDB" id="A0A0D2WMF7"/>
<dbReference type="Proteomes" id="UP000008743">
    <property type="component" value="Unassembled WGS sequence"/>
</dbReference>
<keyword evidence="12" id="KW-1185">Reference proteome</keyword>
<dbReference type="FunCoup" id="A0A0D2WMF7">
    <property type="interactions" value="206"/>
</dbReference>
<dbReference type="InterPro" id="IPR015892">
    <property type="entry name" value="Carbonic_anhydrase_CS"/>
</dbReference>
<dbReference type="PANTHER" id="PTHR11002">
    <property type="entry name" value="CARBONIC ANHYDRASE"/>
    <property type="match status" value="1"/>
</dbReference>